<dbReference type="EMBL" id="CP000828">
    <property type="protein sequence ID" value="ABW29899.1"/>
    <property type="molecule type" value="Genomic_DNA"/>
</dbReference>
<name>B0C4L6_ACAM1</name>
<keyword evidence="3" id="KW-1185">Reference proteome</keyword>
<dbReference type="Proteomes" id="UP000000268">
    <property type="component" value="Chromosome"/>
</dbReference>
<evidence type="ECO:0000313" key="2">
    <source>
        <dbReference type="EMBL" id="ABW29899.1"/>
    </source>
</evidence>
<dbReference type="KEGG" id="amr:AM1_4928"/>
<proteinExistence type="predicted"/>
<reference evidence="2 3" key="1">
    <citation type="journal article" date="2008" name="Proc. Natl. Acad. Sci. U.S.A.">
        <title>Niche adaptation and genome expansion in the chlorophyll d-producing cyanobacterium Acaryochloris marina.</title>
        <authorList>
            <person name="Swingley W.D."/>
            <person name="Chen M."/>
            <person name="Cheung P.C."/>
            <person name="Conrad A.L."/>
            <person name="Dejesa L.C."/>
            <person name="Hao J."/>
            <person name="Honchak B.M."/>
            <person name="Karbach L.E."/>
            <person name="Kurdoglu A."/>
            <person name="Lahiri S."/>
            <person name="Mastrian S.D."/>
            <person name="Miyashita H."/>
            <person name="Page L."/>
            <person name="Ramakrishna P."/>
            <person name="Satoh S."/>
            <person name="Sattley W.M."/>
            <person name="Shimada Y."/>
            <person name="Taylor H.L."/>
            <person name="Tomo T."/>
            <person name="Tsuchiya T."/>
            <person name="Wang Z.T."/>
            <person name="Raymond J."/>
            <person name="Mimuro M."/>
            <person name="Blankenship R.E."/>
            <person name="Touchman J.W."/>
        </authorList>
    </citation>
    <scope>NUCLEOTIDE SEQUENCE [LARGE SCALE GENOMIC DNA]</scope>
    <source>
        <strain evidence="3">MBIC 11017</strain>
    </source>
</reference>
<dbReference type="AlphaFoldDB" id="B0C4L6"/>
<gene>
    <name evidence="2" type="ordered locus">AM1_4928</name>
</gene>
<accession>B0C4L6</accession>
<evidence type="ECO:0000313" key="3">
    <source>
        <dbReference type="Proteomes" id="UP000000268"/>
    </source>
</evidence>
<feature type="domain" description="DUF6984" evidence="1">
    <location>
        <begin position="2"/>
        <end position="31"/>
    </location>
</feature>
<dbReference type="Pfam" id="PF22480">
    <property type="entry name" value="DUF6984"/>
    <property type="match status" value="1"/>
</dbReference>
<dbReference type="HOGENOM" id="CLU_3283131_0_0_3"/>
<evidence type="ECO:0000259" key="1">
    <source>
        <dbReference type="Pfam" id="PF22480"/>
    </source>
</evidence>
<protein>
    <recommendedName>
        <fullName evidence="1">DUF6984 domain-containing protein</fullName>
    </recommendedName>
</protein>
<organism evidence="2 3">
    <name type="scientific">Acaryochloris marina (strain MBIC 11017)</name>
    <dbReference type="NCBI Taxonomy" id="329726"/>
    <lineage>
        <taxon>Bacteria</taxon>
        <taxon>Bacillati</taxon>
        <taxon>Cyanobacteriota</taxon>
        <taxon>Cyanophyceae</taxon>
        <taxon>Acaryochloridales</taxon>
        <taxon>Acaryochloridaceae</taxon>
        <taxon>Acaryochloris</taxon>
    </lineage>
</organism>
<sequence>MVSATLNFDQQGKPFEIDVWKVDFSNLQRWPLKEDIRPLT</sequence>
<dbReference type="InterPro" id="IPR054253">
    <property type="entry name" value="DUF6984"/>
</dbReference>